<proteinExistence type="predicted"/>
<comment type="caution">
    <text evidence="1">The sequence shown here is derived from an EMBL/GenBank/DDBJ whole genome shotgun (WGS) entry which is preliminary data.</text>
</comment>
<dbReference type="Proteomes" id="UP001241377">
    <property type="component" value="Unassembled WGS sequence"/>
</dbReference>
<keyword evidence="2" id="KW-1185">Reference proteome</keyword>
<protein>
    <submittedName>
        <fullName evidence="1">Uncharacterized protein</fullName>
    </submittedName>
</protein>
<evidence type="ECO:0000313" key="1">
    <source>
        <dbReference type="EMBL" id="KAJ9101951.1"/>
    </source>
</evidence>
<dbReference type="EMBL" id="JASBWR010000055">
    <property type="protein sequence ID" value="KAJ9101951.1"/>
    <property type="molecule type" value="Genomic_DNA"/>
</dbReference>
<name>A0ACC2VTJ3_9TREE</name>
<gene>
    <name evidence="1" type="ORF">QFC19_005033</name>
</gene>
<accession>A0ACC2VTJ3</accession>
<organism evidence="1 2">
    <name type="scientific">Naganishia cerealis</name>
    <dbReference type="NCBI Taxonomy" id="610337"/>
    <lineage>
        <taxon>Eukaryota</taxon>
        <taxon>Fungi</taxon>
        <taxon>Dikarya</taxon>
        <taxon>Basidiomycota</taxon>
        <taxon>Agaricomycotina</taxon>
        <taxon>Tremellomycetes</taxon>
        <taxon>Filobasidiales</taxon>
        <taxon>Filobasidiaceae</taxon>
        <taxon>Naganishia</taxon>
    </lineage>
</organism>
<evidence type="ECO:0000313" key="2">
    <source>
        <dbReference type="Proteomes" id="UP001241377"/>
    </source>
</evidence>
<sequence>MVADKESKEAALAAKNRVLPAKEAALFKTLLQQYELKQYKKGIKAADQILKKAPNHGETLALKALILHSSLPHNHPTASSQPKGEEVDHLIAAALRKDPYTHITHHVNSIIARAKKDYVTAGRSLTRAREIDPDNIPLIRDAISLHTQLGQHEESLRVRHQFFTMRPNLRSNWISLAVGHELCGNDEEALDVYLGLEDSTKDEGLSPIEKTQLSWHIIKLMIKLGKLKEAHERLGDDISARIVPDSGETVEIQGNTPSLSILDEYQLTCDLSSIAELLQKMGQAEEAEVAYRRLIEGNPDKIGNYKAMLKARGLDLVVLRELPRAAAPKRLALDVAQGDEFKQRVQAYLQAGLEKGIPSLFVDLKGLYKDQTKLAVVEGILEDLKQKLEAESISAPNAEPISPPTMLLWLYYYLALHLAHPAHPTPDYSRSLKLLGKALEHTPTLPEIHMAKAMVLKRAGDPDGAARSMEQARLLDGQDRFLNGKAGKYWLRAGEVEKASTVFGLFTKKDASSPGQDLTDMQCTWFLQEEGDAALRAGNLPLAVKRYERIISIFKDEDDDQYDFHTYALRKMNLNAYSNMVEFGKQLRHHPRYLQAATQAADIYLRIYDNPDLREVKLSPEEAAERKKAAKKAQKANSKAKKAASTPSENKEESTLPDADPEGKEHLKEVDALAAIARLLQPLFGTAYDEILLWLTAFELALRQDHLLQAVRALNKSSKLEPKNPRVHNQAVRLSLKVASLPAETAHLSLVKSSLKNLIPEDVDLLRINGDFIQKNGSSASHLFYGALTLRDILLSRSDNKALSDTDKQQVEEAFMQVLNTEVNPDIKTYQETLSQLISTLQSSQETITKFRETVLRRLPLALGFSAPEDKQNRKADWAAEDAKENEVTVVNGTS</sequence>
<reference evidence="1" key="1">
    <citation type="submission" date="2023-04" db="EMBL/GenBank/DDBJ databases">
        <title>Draft Genome sequencing of Naganishia species isolated from polar environments using Oxford Nanopore Technology.</title>
        <authorList>
            <person name="Leo P."/>
            <person name="Venkateswaran K."/>
        </authorList>
    </citation>
    <scope>NUCLEOTIDE SEQUENCE</scope>
    <source>
        <strain evidence="1">MNA-CCFEE 5261</strain>
    </source>
</reference>